<dbReference type="Proteomes" id="UP000440125">
    <property type="component" value="Unassembled WGS sequence"/>
</dbReference>
<dbReference type="InterPro" id="IPR017896">
    <property type="entry name" value="4Fe4S_Fe-S-bd"/>
</dbReference>
<evidence type="ECO:0000259" key="6">
    <source>
        <dbReference type="PROSITE" id="PS51379"/>
    </source>
</evidence>
<feature type="domain" description="4Fe-4S ferredoxin-type" evidence="6">
    <location>
        <begin position="5"/>
        <end position="33"/>
    </location>
</feature>
<evidence type="ECO:0000313" key="7">
    <source>
        <dbReference type="EMBL" id="MUM65808.1"/>
    </source>
</evidence>
<keyword evidence="3" id="KW-0408">Iron</keyword>
<keyword evidence="5" id="KW-0472">Membrane</keyword>
<dbReference type="PROSITE" id="PS00198">
    <property type="entry name" value="4FE4S_FER_1"/>
    <property type="match status" value="1"/>
</dbReference>
<keyword evidence="5" id="KW-0812">Transmembrane</keyword>
<organism evidence="7 8">
    <name type="scientific">Acidianus infernus</name>
    <dbReference type="NCBI Taxonomy" id="12915"/>
    <lineage>
        <taxon>Archaea</taxon>
        <taxon>Thermoproteota</taxon>
        <taxon>Thermoprotei</taxon>
        <taxon>Sulfolobales</taxon>
        <taxon>Sulfolobaceae</taxon>
        <taxon>Acidianus</taxon>
    </lineage>
</organism>
<dbReference type="GO" id="GO:0051539">
    <property type="term" value="F:4 iron, 4 sulfur cluster binding"/>
    <property type="evidence" value="ECO:0007669"/>
    <property type="project" value="UniProtKB-KW"/>
</dbReference>
<proteinExistence type="predicted"/>
<evidence type="ECO:0000256" key="4">
    <source>
        <dbReference type="ARBA" id="ARBA00023014"/>
    </source>
</evidence>
<feature type="transmembrane region" description="Helical" evidence="5">
    <location>
        <begin position="239"/>
        <end position="258"/>
    </location>
</feature>
<keyword evidence="1" id="KW-0004">4Fe-4S</keyword>
<dbReference type="GO" id="GO:0016491">
    <property type="term" value="F:oxidoreductase activity"/>
    <property type="evidence" value="ECO:0007669"/>
    <property type="project" value="UniProtKB-ARBA"/>
</dbReference>
<dbReference type="OrthoDB" id="2837at2157"/>
<feature type="domain" description="4Fe-4S ferredoxin-type" evidence="6">
    <location>
        <begin position="74"/>
        <end position="103"/>
    </location>
</feature>
<dbReference type="CDD" id="cd16371">
    <property type="entry name" value="DMSOR_beta_like"/>
    <property type="match status" value="1"/>
</dbReference>
<keyword evidence="8" id="KW-1185">Reference proteome</keyword>
<dbReference type="PROSITE" id="PS51379">
    <property type="entry name" value="4FE4S_FER_2"/>
    <property type="match status" value="3"/>
</dbReference>
<dbReference type="GO" id="GO:0046872">
    <property type="term" value="F:metal ion binding"/>
    <property type="evidence" value="ECO:0007669"/>
    <property type="project" value="UniProtKB-KW"/>
</dbReference>
<evidence type="ECO:0000256" key="2">
    <source>
        <dbReference type="ARBA" id="ARBA00022723"/>
    </source>
</evidence>
<keyword evidence="5" id="KW-1133">Transmembrane helix</keyword>
<keyword evidence="2" id="KW-0479">Metal-binding</keyword>
<feature type="transmembrane region" description="Helical" evidence="5">
    <location>
        <begin position="313"/>
        <end position="332"/>
    </location>
</feature>
<dbReference type="InterPro" id="IPR017900">
    <property type="entry name" value="4Fe4S_Fe_S_CS"/>
</dbReference>
<evidence type="ECO:0000313" key="8">
    <source>
        <dbReference type="Proteomes" id="UP000440125"/>
    </source>
</evidence>
<accession>A0A6A9QPH9</accession>
<dbReference type="PANTHER" id="PTHR43177">
    <property type="entry name" value="PROTEIN NRFC"/>
    <property type="match status" value="1"/>
</dbReference>
<dbReference type="InterPro" id="IPR050954">
    <property type="entry name" value="ET_IronSulfur_Cluster-Binding"/>
</dbReference>
<dbReference type="SUPFAM" id="SSF54862">
    <property type="entry name" value="4Fe-4S ferredoxins"/>
    <property type="match status" value="1"/>
</dbReference>
<dbReference type="AlphaFoldDB" id="A0A6A9QPH9"/>
<evidence type="ECO:0000256" key="5">
    <source>
        <dbReference type="SAM" id="Phobius"/>
    </source>
</evidence>
<comment type="caution">
    <text evidence="7">The sequence shown here is derived from an EMBL/GenBank/DDBJ whole genome shotgun (WGS) entry which is preliminary data.</text>
</comment>
<reference evidence="7 8" key="1">
    <citation type="submission" date="2019-10" db="EMBL/GenBank/DDBJ databases">
        <title>Genome Sequences from Six Type Strain Members of the Archaeal Family Sulfolobaceae: Acidianus ambivalens, Acidianus infernus, Metallosphaera prunae, Stygiolobus azoricus, Sulfolobus metallicus, and Sulfurisphaera ohwakuensis.</title>
        <authorList>
            <person name="Counts J.A."/>
            <person name="Kelly R.M."/>
        </authorList>
    </citation>
    <scope>NUCLEOTIDE SEQUENCE [LARGE SCALE GENOMIC DNA]</scope>
    <source>
        <strain evidence="7 8">DSM 3191</strain>
    </source>
</reference>
<sequence length="397" mass="45004">MERQLGFIFDHNKCIICNACVNACTQAYGYHWRKLPIFQIDGYKTALSIACNHCRDPKCMKVCPTQAIRKEDNGIVHIIKERCIGCNYCTWACPYEALEMGNDSMTKCDLCMNRLGKGLPYCVEVCPTGALAFGWIEGGNEVNYLPPFEITKPNFKVIPPKEGKIKGEYTKEKGEKNYLGLLSFTIGSQVSLFYSLLKLPFYLPISIAILLVTLLLSINHSKFFSRSINMIYGLKNSWLSREVIFSLLSVLFFTLTLIYSPMYYLAEVSLTIGVASSILIYMLKSRPSWYNVDTPVSFIGSGLTIVLPLAYFFTHYIVFIIIGAFVGVLEIITAHEKSKKFNTHERIAYNVPYVAIFTASLLFSPLSIVASAIAVYSEVNYRREFFKKVIYYGIPNY</sequence>
<evidence type="ECO:0000256" key="3">
    <source>
        <dbReference type="ARBA" id="ARBA00023004"/>
    </source>
</evidence>
<dbReference type="RefSeq" id="WP_155864220.1">
    <property type="nucleotide sequence ID" value="NZ_WFIY01000004.1"/>
</dbReference>
<keyword evidence="4" id="KW-0411">Iron-sulfur</keyword>
<gene>
    <name evidence="7" type="ORF">D1867_11300</name>
</gene>
<name>A0A6A9QPH9_ACIIN</name>
<protein>
    <submittedName>
        <fullName evidence="7">4Fe-4S ferredoxin</fullName>
    </submittedName>
</protein>
<dbReference type="EMBL" id="WFIY01000004">
    <property type="protein sequence ID" value="MUM65808.1"/>
    <property type="molecule type" value="Genomic_DNA"/>
</dbReference>
<dbReference type="Gene3D" id="3.30.70.20">
    <property type="match status" value="2"/>
</dbReference>
<evidence type="ECO:0000256" key="1">
    <source>
        <dbReference type="ARBA" id="ARBA00022485"/>
    </source>
</evidence>
<dbReference type="Pfam" id="PF13247">
    <property type="entry name" value="Fer4_11"/>
    <property type="match status" value="1"/>
</dbReference>
<feature type="transmembrane region" description="Helical" evidence="5">
    <location>
        <begin position="201"/>
        <end position="218"/>
    </location>
</feature>
<feature type="transmembrane region" description="Helical" evidence="5">
    <location>
        <begin position="353"/>
        <end position="376"/>
    </location>
</feature>
<feature type="domain" description="4Fe-4S ferredoxin-type" evidence="6">
    <location>
        <begin position="41"/>
        <end position="73"/>
    </location>
</feature>
<dbReference type="PANTHER" id="PTHR43177:SF3">
    <property type="entry name" value="PROTEIN NRFC HOMOLOG"/>
    <property type="match status" value="1"/>
</dbReference>